<name>A0A420NCF3_FUSOX</name>
<evidence type="ECO:0000313" key="2">
    <source>
        <dbReference type="Proteomes" id="UP000285084"/>
    </source>
</evidence>
<dbReference type="Proteomes" id="UP000285084">
    <property type="component" value="Unassembled WGS sequence"/>
</dbReference>
<dbReference type="AlphaFoldDB" id="A0A420NCF3"/>
<protein>
    <submittedName>
        <fullName evidence="1">Uncharacterized protein</fullName>
    </submittedName>
</protein>
<evidence type="ECO:0000313" key="1">
    <source>
        <dbReference type="EMBL" id="RKK77953.1"/>
    </source>
</evidence>
<organism evidence="1 2">
    <name type="scientific">Fusarium oxysporum</name>
    <name type="common">Fusarium vascular wilt</name>
    <dbReference type="NCBI Taxonomy" id="5507"/>
    <lineage>
        <taxon>Eukaryota</taxon>
        <taxon>Fungi</taxon>
        <taxon>Dikarya</taxon>
        <taxon>Ascomycota</taxon>
        <taxon>Pezizomycotina</taxon>
        <taxon>Sordariomycetes</taxon>
        <taxon>Hypocreomycetidae</taxon>
        <taxon>Hypocreales</taxon>
        <taxon>Nectriaceae</taxon>
        <taxon>Fusarium</taxon>
        <taxon>Fusarium oxysporum species complex</taxon>
    </lineage>
</organism>
<sequence length="132" mass="15440">MNHSRQYEYAWTLDDSDAGARLGLLFAMAGRYGCFDYRRFVSIKTRCTAVVCVNFENWGETSMDDALFRSTLEFAIWRKLFCHLVHSAPEFSWNINDLQQRTGLYRRWRVAHLLIQALRSTSPSPTQEENHA</sequence>
<proteinExistence type="predicted"/>
<reference evidence="1 2" key="1">
    <citation type="journal article" date="2018" name="Sci. Rep.">
        <title>Characterisation of pathogen-specific regions and novel effector candidates in Fusarium oxysporum f. sp. cepae.</title>
        <authorList>
            <person name="Armitage A.D."/>
            <person name="Taylor A."/>
            <person name="Sobczyk M.K."/>
            <person name="Baxter L."/>
            <person name="Greenfield B.P."/>
            <person name="Bates H.J."/>
            <person name="Wilson F."/>
            <person name="Jackson A.C."/>
            <person name="Ott S."/>
            <person name="Harrison R.J."/>
            <person name="Clarkson J.P."/>
        </authorList>
    </citation>
    <scope>NUCLEOTIDE SEQUENCE [LARGE SCALE GENOMIC DNA]</scope>
    <source>
        <strain evidence="1 2">Fo_A13</strain>
    </source>
</reference>
<gene>
    <name evidence="1" type="ORF">BFJ69_g5950</name>
</gene>
<dbReference type="EMBL" id="MRCX01000042">
    <property type="protein sequence ID" value="RKK77953.1"/>
    <property type="molecule type" value="Genomic_DNA"/>
</dbReference>
<comment type="caution">
    <text evidence="1">The sequence shown here is derived from an EMBL/GenBank/DDBJ whole genome shotgun (WGS) entry which is preliminary data.</text>
</comment>
<accession>A0A420NCF3</accession>